<keyword evidence="1" id="KW-0812">Transmembrane</keyword>
<evidence type="ECO:0000256" key="1">
    <source>
        <dbReference type="SAM" id="Phobius"/>
    </source>
</evidence>
<keyword evidence="3" id="KW-1185">Reference proteome</keyword>
<dbReference type="AlphaFoldDB" id="A0A8X8WEL1"/>
<keyword evidence="1" id="KW-1133">Transmembrane helix</keyword>
<proteinExistence type="predicted"/>
<reference evidence="2" key="1">
    <citation type="submission" date="2018-01" db="EMBL/GenBank/DDBJ databases">
        <authorList>
            <person name="Mao J.F."/>
        </authorList>
    </citation>
    <scope>NUCLEOTIDE SEQUENCE</scope>
    <source>
        <strain evidence="2">Huo1</strain>
        <tissue evidence="2">Leaf</tissue>
    </source>
</reference>
<name>A0A8X8WEL1_SALSN</name>
<evidence type="ECO:0000313" key="2">
    <source>
        <dbReference type="EMBL" id="KAG6392596.1"/>
    </source>
</evidence>
<sequence length="83" mass="8814">MAIPVAAALEEEAPLLHGRRRCAGGFRGRAEEGELHRRANGGVTVSQILPRVVSMMMVGHLGELALSGVAVATSLANVILWER</sequence>
<dbReference type="EMBL" id="PNBA02000018">
    <property type="protein sequence ID" value="KAG6392596.1"/>
    <property type="molecule type" value="Genomic_DNA"/>
</dbReference>
<reference evidence="2" key="2">
    <citation type="submission" date="2020-08" db="EMBL/GenBank/DDBJ databases">
        <title>Plant Genome Project.</title>
        <authorList>
            <person name="Zhang R.-G."/>
        </authorList>
    </citation>
    <scope>NUCLEOTIDE SEQUENCE</scope>
    <source>
        <strain evidence="2">Huo1</strain>
        <tissue evidence="2">Leaf</tissue>
    </source>
</reference>
<organism evidence="2">
    <name type="scientific">Salvia splendens</name>
    <name type="common">Scarlet sage</name>
    <dbReference type="NCBI Taxonomy" id="180675"/>
    <lineage>
        <taxon>Eukaryota</taxon>
        <taxon>Viridiplantae</taxon>
        <taxon>Streptophyta</taxon>
        <taxon>Embryophyta</taxon>
        <taxon>Tracheophyta</taxon>
        <taxon>Spermatophyta</taxon>
        <taxon>Magnoliopsida</taxon>
        <taxon>eudicotyledons</taxon>
        <taxon>Gunneridae</taxon>
        <taxon>Pentapetalae</taxon>
        <taxon>asterids</taxon>
        <taxon>lamiids</taxon>
        <taxon>Lamiales</taxon>
        <taxon>Lamiaceae</taxon>
        <taxon>Nepetoideae</taxon>
        <taxon>Mentheae</taxon>
        <taxon>Salviinae</taxon>
        <taxon>Salvia</taxon>
        <taxon>Salvia subgen. Calosphace</taxon>
        <taxon>core Calosphace</taxon>
    </lineage>
</organism>
<accession>A0A8X8WEL1</accession>
<evidence type="ECO:0000313" key="3">
    <source>
        <dbReference type="Proteomes" id="UP000298416"/>
    </source>
</evidence>
<gene>
    <name evidence="2" type="ORF">SASPL_146820</name>
</gene>
<protein>
    <submittedName>
        <fullName evidence="2">Uncharacterized protein</fullName>
    </submittedName>
</protein>
<comment type="caution">
    <text evidence="2">The sequence shown here is derived from an EMBL/GenBank/DDBJ whole genome shotgun (WGS) entry which is preliminary data.</text>
</comment>
<keyword evidence="1" id="KW-0472">Membrane</keyword>
<dbReference type="Proteomes" id="UP000298416">
    <property type="component" value="Unassembled WGS sequence"/>
</dbReference>
<feature type="transmembrane region" description="Helical" evidence="1">
    <location>
        <begin position="64"/>
        <end position="81"/>
    </location>
</feature>